<name>A0AAV6H862_9TELE</name>
<proteinExistence type="predicted"/>
<keyword evidence="6" id="KW-1185">Reference proteome</keyword>
<reference evidence="5" key="1">
    <citation type="submission" date="2020-10" db="EMBL/GenBank/DDBJ databases">
        <title>Chromosome-scale genome assembly of the Allis shad, Alosa alosa.</title>
        <authorList>
            <person name="Margot Z."/>
            <person name="Christophe K."/>
            <person name="Cabau C."/>
            <person name="Louis A."/>
            <person name="Berthelot C."/>
            <person name="Parey E."/>
            <person name="Roest Crollius H."/>
            <person name="Montfort J."/>
            <person name="Robinson-Rechavi M."/>
            <person name="Bucao C."/>
            <person name="Bouchez O."/>
            <person name="Gislard M."/>
            <person name="Lluch J."/>
            <person name="Milhes M."/>
            <person name="Lampietro C."/>
            <person name="Lopez Roques C."/>
            <person name="Donnadieu C."/>
            <person name="Braasch I."/>
            <person name="Desvignes T."/>
            <person name="Postlethwait J."/>
            <person name="Bobe J."/>
            <person name="Guiguen Y."/>
        </authorList>
    </citation>
    <scope>NUCLEOTIDE SEQUENCE</scope>
    <source>
        <strain evidence="5">M-15738</strain>
        <tissue evidence="5">Blood</tissue>
    </source>
</reference>
<organism evidence="5 6">
    <name type="scientific">Alosa alosa</name>
    <name type="common">allis shad</name>
    <dbReference type="NCBI Taxonomy" id="278164"/>
    <lineage>
        <taxon>Eukaryota</taxon>
        <taxon>Metazoa</taxon>
        <taxon>Chordata</taxon>
        <taxon>Craniata</taxon>
        <taxon>Vertebrata</taxon>
        <taxon>Euteleostomi</taxon>
        <taxon>Actinopterygii</taxon>
        <taxon>Neopterygii</taxon>
        <taxon>Teleostei</taxon>
        <taxon>Clupei</taxon>
        <taxon>Clupeiformes</taxon>
        <taxon>Clupeoidei</taxon>
        <taxon>Clupeidae</taxon>
        <taxon>Alosa</taxon>
    </lineage>
</organism>
<dbReference type="Pfam" id="PF13359">
    <property type="entry name" value="DDE_Tnp_4"/>
    <property type="match status" value="1"/>
</dbReference>
<sequence length="284" mass="31960">MAFWWLIEPSVHKMVRITRARAAAKKNEEVTRSCVSGRQVLQPIDEFFLFLVHLSVGLKERDLGHRFGIHSSTVSRVVSSWTNYLYTFLGSVCIWLSPEEVKANLPAVFSNFPDTQVIIDCTEFKCQTPSSLLLQSEMYSRYKSHCTVKGLIGIAPHGAVTFVSSLYAGSVSDKELFKRSGLAELLTEEMAVMVDKGFLISDCVNCKVYCPPFLSRKSQMPAHHVIATQAIARLRVHVERVINQRKQVLRWHHSTNSDCKYQPDVHSGMSVIQLSEQGISEGLA</sequence>
<dbReference type="AlphaFoldDB" id="A0AAV6H862"/>
<feature type="domain" description="Transposase Helix-turn-helix" evidence="4">
    <location>
        <begin position="41"/>
        <end position="87"/>
    </location>
</feature>
<dbReference type="Pfam" id="PF13613">
    <property type="entry name" value="HTH_Tnp_4"/>
    <property type="match status" value="1"/>
</dbReference>
<dbReference type="InterPro" id="IPR027805">
    <property type="entry name" value="Transposase_HTH_dom"/>
</dbReference>
<evidence type="ECO:0000259" key="4">
    <source>
        <dbReference type="Pfam" id="PF13613"/>
    </source>
</evidence>
<evidence type="ECO:0008006" key="7">
    <source>
        <dbReference type="Google" id="ProtNLM"/>
    </source>
</evidence>
<comment type="cofactor">
    <cofactor evidence="1">
        <name>a divalent metal cation</name>
        <dbReference type="ChEBI" id="CHEBI:60240"/>
    </cofactor>
</comment>
<dbReference type="EMBL" id="JADWDJ010000004">
    <property type="protein sequence ID" value="KAG5282192.1"/>
    <property type="molecule type" value="Genomic_DNA"/>
</dbReference>
<accession>A0AAV6H862</accession>
<feature type="domain" description="DDE Tnp4" evidence="3">
    <location>
        <begin position="119"/>
        <end position="249"/>
    </location>
</feature>
<dbReference type="InterPro" id="IPR027806">
    <property type="entry name" value="HARBI1_dom"/>
</dbReference>
<evidence type="ECO:0000256" key="1">
    <source>
        <dbReference type="ARBA" id="ARBA00001968"/>
    </source>
</evidence>
<protein>
    <recommendedName>
        <fullName evidence="7">Transposase</fullName>
    </recommendedName>
</protein>
<gene>
    <name evidence="5" type="ORF">AALO_G00053230</name>
</gene>
<evidence type="ECO:0000259" key="3">
    <source>
        <dbReference type="Pfam" id="PF13359"/>
    </source>
</evidence>
<evidence type="ECO:0000256" key="2">
    <source>
        <dbReference type="ARBA" id="ARBA00022723"/>
    </source>
</evidence>
<evidence type="ECO:0000313" key="6">
    <source>
        <dbReference type="Proteomes" id="UP000823561"/>
    </source>
</evidence>
<keyword evidence="2" id="KW-0479">Metal-binding</keyword>
<comment type="caution">
    <text evidence="5">The sequence shown here is derived from an EMBL/GenBank/DDBJ whole genome shotgun (WGS) entry which is preliminary data.</text>
</comment>
<dbReference type="PANTHER" id="PTHR23080">
    <property type="entry name" value="THAP DOMAIN PROTEIN"/>
    <property type="match status" value="1"/>
</dbReference>
<dbReference type="Proteomes" id="UP000823561">
    <property type="component" value="Chromosome 4"/>
</dbReference>
<dbReference type="PANTHER" id="PTHR23080:SF133">
    <property type="entry name" value="SI:CH211-262I1.5-RELATED"/>
    <property type="match status" value="1"/>
</dbReference>
<dbReference type="GO" id="GO:0046872">
    <property type="term" value="F:metal ion binding"/>
    <property type="evidence" value="ECO:0007669"/>
    <property type="project" value="UniProtKB-KW"/>
</dbReference>
<evidence type="ECO:0000313" key="5">
    <source>
        <dbReference type="EMBL" id="KAG5282192.1"/>
    </source>
</evidence>